<keyword evidence="2" id="KW-0732">Signal</keyword>
<dbReference type="Proteomes" id="UP000076727">
    <property type="component" value="Unassembled WGS sequence"/>
</dbReference>
<reference evidence="3 4" key="1">
    <citation type="journal article" date="2016" name="Mol. Biol. Evol.">
        <title>Comparative Genomics of Early-Diverging Mushroom-Forming Fungi Provides Insights into the Origins of Lignocellulose Decay Capabilities.</title>
        <authorList>
            <person name="Nagy L.G."/>
            <person name="Riley R."/>
            <person name="Tritt A."/>
            <person name="Adam C."/>
            <person name="Daum C."/>
            <person name="Floudas D."/>
            <person name="Sun H."/>
            <person name="Yadav J.S."/>
            <person name="Pangilinan J."/>
            <person name="Larsson K.H."/>
            <person name="Matsuura K."/>
            <person name="Barry K."/>
            <person name="Labutti K."/>
            <person name="Kuo R."/>
            <person name="Ohm R.A."/>
            <person name="Bhattacharya S.S."/>
            <person name="Shirouzu T."/>
            <person name="Yoshinaga Y."/>
            <person name="Martin F.M."/>
            <person name="Grigoriev I.V."/>
            <person name="Hibbett D.S."/>
        </authorList>
    </citation>
    <scope>NUCLEOTIDE SEQUENCE [LARGE SCALE GENOMIC DNA]</scope>
    <source>
        <strain evidence="3 4">L-15889</strain>
    </source>
</reference>
<evidence type="ECO:0000313" key="3">
    <source>
        <dbReference type="EMBL" id="KZT73643.1"/>
    </source>
</evidence>
<feature type="compositionally biased region" description="Low complexity" evidence="1">
    <location>
        <begin position="225"/>
        <end position="243"/>
    </location>
</feature>
<dbReference type="AlphaFoldDB" id="A0A165TLZ6"/>
<organism evidence="3 4">
    <name type="scientific">Daedalea quercina L-15889</name>
    <dbReference type="NCBI Taxonomy" id="1314783"/>
    <lineage>
        <taxon>Eukaryota</taxon>
        <taxon>Fungi</taxon>
        <taxon>Dikarya</taxon>
        <taxon>Basidiomycota</taxon>
        <taxon>Agaricomycotina</taxon>
        <taxon>Agaricomycetes</taxon>
        <taxon>Polyporales</taxon>
        <taxon>Fomitopsis</taxon>
    </lineage>
</organism>
<feature type="region of interest" description="Disordered" evidence="1">
    <location>
        <begin position="28"/>
        <end position="79"/>
    </location>
</feature>
<gene>
    <name evidence="3" type="ORF">DAEQUDRAFT_422104</name>
</gene>
<feature type="region of interest" description="Disordered" evidence="1">
    <location>
        <begin position="225"/>
        <end position="348"/>
    </location>
</feature>
<name>A0A165TLZ6_9APHY</name>
<proteinExistence type="predicted"/>
<keyword evidence="4" id="KW-1185">Reference proteome</keyword>
<evidence type="ECO:0000256" key="1">
    <source>
        <dbReference type="SAM" id="MobiDB-lite"/>
    </source>
</evidence>
<evidence type="ECO:0000313" key="4">
    <source>
        <dbReference type="Proteomes" id="UP000076727"/>
    </source>
</evidence>
<accession>A0A165TLZ6</accession>
<protein>
    <submittedName>
        <fullName evidence="3">Uncharacterized protein</fullName>
    </submittedName>
</protein>
<feature type="signal peptide" evidence="2">
    <location>
        <begin position="1"/>
        <end position="22"/>
    </location>
</feature>
<feature type="chain" id="PRO_5007867246" evidence="2">
    <location>
        <begin position="23"/>
        <end position="511"/>
    </location>
</feature>
<evidence type="ECO:0000256" key="2">
    <source>
        <dbReference type="SAM" id="SignalP"/>
    </source>
</evidence>
<sequence>MDVRHRTHHLLPIPLNLFLTLATSPPTPCGSSPFAPNDTTENDLLSARSRPPSVLEPARPALACPSASSSSSELDARLSGTDDSELDVCASGVRRGDPEPSLLWLPPCGCATAFMFGLDLDAAPRDPRCRLLRIFCALDVLSPGFAPDLDELVRGRDMAADTQEGIELADVVLSLPGDGDGDGDAWRPGEGGRFPSASMRAAAVPNDSLSWRTCSGVCGIGVCGARSETSSSEDTSASRRSTAYAGTPGSSASIWERRSVRERGEPGRRMSAKPSCHGLEGESEVGGGRGTKREEGLGGVRGERGLASEPLEGVGGGGVLGDRDGEAGAGLAGAVPGSSRRESEGLRGRAGGRAILSWKANVHADWRRRRERTRCIVLRRWAAATTCWPGASREASGTRVPVCSKNRARFAFALLRDDIREGSTPAAGSASWPVSHKVARDASRTRSLPVISASRLSTSHRSRSMASNSMGSTFARSARHSHSLAACSFASRACVLSIAVARSKRTRSGWQ</sequence>
<dbReference type="EMBL" id="KV429036">
    <property type="protein sequence ID" value="KZT73643.1"/>
    <property type="molecule type" value="Genomic_DNA"/>
</dbReference>
<feature type="compositionally biased region" description="Basic and acidic residues" evidence="1">
    <location>
        <begin position="291"/>
        <end position="306"/>
    </location>
</feature>
<feature type="compositionally biased region" description="Low complexity" evidence="1">
    <location>
        <begin position="57"/>
        <end position="79"/>
    </location>
</feature>
<feature type="compositionally biased region" description="Basic and acidic residues" evidence="1">
    <location>
        <begin position="255"/>
        <end position="268"/>
    </location>
</feature>